<comment type="similarity">
    <text evidence="1">Belongs to the ATG16 family.</text>
</comment>
<gene>
    <name evidence="4" type="ORF">SAPINGB_P003711</name>
</gene>
<dbReference type="InterPro" id="IPR013923">
    <property type="entry name" value="Autophagy-rel_prot_16_dom"/>
</dbReference>
<evidence type="ECO:0000313" key="5">
    <source>
        <dbReference type="Proteomes" id="UP000398389"/>
    </source>
</evidence>
<sequence length="189" mass="22144">MEFNSWKTSFFQRLVDRDDVESKFDDFIHSYSQIAKRALDAEQKSLDTQSPEKVDKIQLLEQQLANNTDTIYTLTQKHDTLKTITLQDKERISALEKELAHCQRMLEDYRNETIKKSGELQLVQDDMLVLQLSLNVAESKARKLEDENANLVDRWMRKVAEEADKMNDANAFLKRYVLIRIFCAISGFF</sequence>
<dbReference type="GO" id="GO:0000045">
    <property type="term" value="P:autophagosome assembly"/>
    <property type="evidence" value="ECO:0007669"/>
    <property type="project" value="InterPro"/>
</dbReference>
<evidence type="ECO:0000256" key="2">
    <source>
        <dbReference type="SAM" id="Coils"/>
    </source>
</evidence>
<dbReference type="InterPro" id="IPR045160">
    <property type="entry name" value="ATG16"/>
</dbReference>
<evidence type="ECO:0000313" key="4">
    <source>
        <dbReference type="EMBL" id="VVT53711.1"/>
    </source>
</evidence>
<dbReference type="PANTHER" id="PTHR19878">
    <property type="entry name" value="AUTOPHAGY PROTEIN 16-LIKE"/>
    <property type="match status" value="1"/>
</dbReference>
<dbReference type="AlphaFoldDB" id="A0A5E8BRL5"/>
<reference evidence="4 5" key="1">
    <citation type="submission" date="2019-09" db="EMBL/GenBank/DDBJ databases">
        <authorList>
            <person name="Brejova B."/>
        </authorList>
    </citation>
    <scope>NUCLEOTIDE SEQUENCE [LARGE SCALE GENOMIC DNA]</scope>
</reference>
<name>A0A5E8BRL5_9ASCO</name>
<feature type="domain" description="Autophagy-related protein 16" evidence="3">
    <location>
        <begin position="11"/>
        <end position="167"/>
    </location>
</feature>
<accession>A0A5E8BRL5</accession>
<organism evidence="4 5">
    <name type="scientific">Magnusiomyces paraingens</name>
    <dbReference type="NCBI Taxonomy" id="2606893"/>
    <lineage>
        <taxon>Eukaryota</taxon>
        <taxon>Fungi</taxon>
        <taxon>Dikarya</taxon>
        <taxon>Ascomycota</taxon>
        <taxon>Saccharomycotina</taxon>
        <taxon>Dipodascomycetes</taxon>
        <taxon>Dipodascales</taxon>
        <taxon>Dipodascaceae</taxon>
        <taxon>Magnusiomyces</taxon>
    </lineage>
</organism>
<dbReference type="GeneID" id="43582527"/>
<feature type="coiled-coil region" evidence="2">
    <location>
        <begin position="92"/>
        <end position="154"/>
    </location>
</feature>
<keyword evidence="5" id="KW-1185">Reference proteome</keyword>
<dbReference type="SUPFAM" id="SSF57997">
    <property type="entry name" value="Tropomyosin"/>
    <property type="match status" value="1"/>
</dbReference>
<dbReference type="PANTHER" id="PTHR19878:SF8">
    <property type="entry name" value="AUTOPHAGY-RELATED 16, ISOFORM F"/>
    <property type="match status" value="1"/>
</dbReference>
<dbReference type="Proteomes" id="UP000398389">
    <property type="component" value="Unassembled WGS sequence"/>
</dbReference>
<keyword evidence="2" id="KW-0175">Coiled coil</keyword>
<dbReference type="EMBL" id="CABVLU010000003">
    <property type="protein sequence ID" value="VVT53711.1"/>
    <property type="molecule type" value="Genomic_DNA"/>
</dbReference>
<dbReference type="OrthoDB" id="8949486at2759"/>
<dbReference type="Gene3D" id="1.20.5.170">
    <property type="match status" value="1"/>
</dbReference>
<evidence type="ECO:0000256" key="1">
    <source>
        <dbReference type="ARBA" id="ARBA00005331"/>
    </source>
</evidence>
<evidence type="ECO:0000259" key="3">
    <source>
        <dbReference type="Pfam" id="PF08614"/>
    </source>
</evidence>
<dbReference type="Pfam" id="PF08614">
    <property type="entry name" value="ATG16"/>
    <property type="match status" value="1"/>
</dbReference>
<dbReference type="CDD" id="cd22887">
    <property type="entry name" value="Atg16_CCD"/>
    <property type="match status" value="1"/>
</dbReference>
<proteinExistence type="inferred from homology"/>
<dbReference type="RefSeq" id="XP_031854318.1">
    <property type="nucleotide sequence ID" value="XM_031998427.1"/>
</dbReference>
<protein>
    <recommendedName>
        <fullName evidence="3">Autophagy-related protein 16 domain-containing protein</fullName>
    </recommendedName>
</protein>